<dbReference type="Pfam" id="PF13298">
    <property type="entry name" value="LigD_N"/>
    <property type="match status" value="1"/>
</dbReference>
<keyword evidence="3" id="KW-0436">Ligase</keyword>
<feature type="region of interest" description="Disordered" evidence="1">
    <location>
        <begin position="1"/>
        <end position="33"/>
    </location>
</feature>
<gene>
    <name evidence="3" type="ORF">GCM10009765_53680</name>
</gene>
<comment type="caution">
    <text evidence="3">The sequence shown here is derived from an EMBL/GenBank/DDBJ whole genome shotgun (WGS) entry which is preliminary data.</text>
</comment>
<accession>A0ABN2I2Y8</accession>
<evidence type="ECO:0000313" key="3">
    <source>
        <dbReference type="EMBL" id="GAA1697571.1"/>
    </source>
</evidence>
<dbReference type="InterPro" id="IPR014144">
    <property type="entry name" value="LigD_PE_domain"/>
</dbReference>
<sequence length="361" mass="40890">MMPARKLDEYRRKRDPARTPEPIPANDKALPSGNDDTFVIQEHHARRLHWDVRLERGGVLVCWAVPRGLPAEPGSIRLAVHTEDHPLEYATFSGDIPHGEYGGGRMFIWDRGTYETVKWSPTEVSVVLHGEKVDGRYVFFTGGKSRDTKDWMVRRSDPPRRAGWEPLPETHTAMRATRGQLPADPDHWAYEFGWDGLRALGRVTGGRLDLFSETGETIPGFPDVRAKSEWMGSTEGWLDGELVALVGGRPDRAALDRRLEVTDERRARQFAKDLPVTYLVYDLLHLDGKSTLKLPYERRRELLEALPIGKAGWQLAPSFPAAAEPVLTAAREQRMPGVVAKRLDSPYNPGQRTRKWIEVHL</sequence>
<dbReference type="NCBIfam" id="TIGR02777">
    <property type="entry name" value="LigD_PE_dom"/>
    <property type="match status" value="1"/>
</dbReference>
<dbReference type="PANTHER" id="PTHR39465">
    <property type="entry name" value="DNA LIGASE D, 3'-PHOSPHOESTERASE DOMAIN"/>
    <property type="match status" value="1"/>
</dbReference>
<evidence type="ECO:0000313" key="4">
    <source>
        <dbReference type="Proteomes" id="UP001500618"/>
    </source>
</evidence>
<dbReference type="PANTHER" id="PTHR39465:SF1">
    <property type="entry name" value="DNA LIGASE D 3'-PHOSPHOESTERASE DOMAIN-CONTAINING PROTEIN"/>
    <property type="match status" value="1"/>
</dbReference>
<proteinExistence type="predicted"/>
<dbReference type="Pfam" id="PF01068">
    <property type="entry name" value="DNA_ligase_A_M"/>
    <property type="match status" value="1"/>
</dbReference>
<keyword evidence="4" id="KW-1185">Reference proteome</keyword>
<reference evidence="3 4" key="1">
    <citation type="journal article" date="2019" name="Int. J. Syst. Evol. Microbiol.">
        <title>The Global Catalogue of Microorganisms (GCM) 10K type strain sequencing project: providing services to taxonomists for standard genome sequencing and annotation.</title>
        <authorList>
            <consortium name="The Broad Institute Genomics Platform"/>
            <consortium name="The Broad Institute Genome Sequencing Center for Infectious Disease"/>
            <person name="Wu L."/>
            <person name="Ma J."/>
        </authorList>
    </citation>
    <scope>NUCLEOTIDE SEQUENCE [LARGE SCALE GENOMIC DNA]</scope>
    <source>
        <strain evidence="3 4">JCM 14718</strain>
    </source>
</reference>
<dbReference type="SUPFAM" id="SSF56091">
    <property type="entry name" value="DNA ligase/mRNA capping enzyme, catalytic domain"/>
    <property type="match status" value="1"/>
</dbReference>
<dbReference type="GO" id="GO:0016874">
    <property type="term" value="F:ligase activity"/>
    <property type="evidence" value="ECO:0007669"/>
    <property type="project" value="UniProtKB-KW"/>
</dbReference>
<dbReference type="EMBL" id="BAAANY010000020">
    <property type="protein sequence ID" value="GAA1697571.1"/>
    <property type="molecule type" value="Genomic_DNA"/>
</dbReference>
<dbReference type="Gene3D" id="3.30.470.30">
    <property type="entry name" value="DNA ligase/mRNA capping enzyme"/>
    <property type="match status" value="1"/>
</dbReference>
<feature type="compositionally biased region" description="Basic and acidic residues" evidence="1">
    <location>
        <begin position="1"/>
        <end position="18"/>
    </location>
</feature>
<dbReference type="InterPro" id="IPR012310">
    <property type="entry name" value="DNA_ligase_ATP-dep_cent"/>
</dbReference>
<evidence type="ECO:0000259" key="2">
    <source>
        <dbReference type="PROSITE" id="PS50160"/>
    </source>
</evidence>
<evidence type="ECO:0000256" key="1">
    <source>
        <dbReference type="SAM" id="MobiDB-lite"/>
    </source>
</evidence>
<organism evidence="3 4">
    <name type="scientific">Fodinicola feengrottensis</name>
    <dbReference type="NCBI Taxonomy" id="435914"/>
    <lineage>
        <taxon>Bacteria</taxon>
        <taxon>Bacillati</taxon>
        <taxon>Actinomycetota</taxon>
        <taxon>Actinomycetes</taxon>
        <taxon>Mycobacteriales</taxon>
        <taxon>Fodinicola</taxon>
    </lineage>
</organism>
<dbReference type="Gene3D" id="3.30.1490.70">
    <property type="match status" value="1"/>
</dbReference>
<dbReference type="Proteomes" id="UP001500618">
    <property type="component" value="Unassembled WGS sequence"/>
</dbReference>
<name>A0ABN2I2Y8_9ACTN</name>
<dbReference type="PROSITE" id="PS50160">
    <property type="entry name" value="DNA_LIGASE_A3"/>
    <property type="match status" value="1"/>
</dbReference>
<feature type="domain" description="ATP-dependent DNA ligase family profile" evidence="2">
    <location>
        <begin position="269"/>
        <end position="361"/>
    </location>
</feature>
<protein>
    <submittedName>
        <fullName evidence="3">DNA polymerase ligase N-terminal domain-containing protein</fullName>
    </submittedName>
</protein>